<evidence type="ECO:0000313" key="1">
    <source>
        <dbReference type="EMBL" id="SVA05368.1"/>
    </source>
</evidence>
<organism evidence="1">
    <name type="scientific">marine metagenome</name>
    <dbReference type="NCBI Taxonomy" id="408172"/>
    <lineage>
        <taxon>unclassified sequences</taxon>
        <taxon>metagenomes</taxon>
        <taxon>ecological metagenomes</taxon>
    </lineage>
</organism>
<name>A0A381SPY3_9ZZZZ</name>
<accession>A0A381SPY3</accession>
<dbReference type="EMBL" id="UINC01003331">
    <property type="protein sequence ID" value="SVA05368.1"/>
    <property type="molecule type" value="Genomic_DNA"/>
</dbReference>
<protein>
    <submittedName>
        <fullName evidence="1">Uncharacterized protein</fullName>
    </submittedName>
</protein>
<dbReference type="AlphaFoldDB" id="A0A381SPY3"/>
<proteinExistence type="predicted"/>
<gene>
    <name evidence="1" type="ORF">METZ01_LOCUS58222</name>
</gene>
<reference evidence="1" key="1">
    <citation type="submission" date="2018-05" db="EMBL/GenBank/DDBJ databases">
        <authorList>
            <person name="Lanie J.A."/>
            <person name="Ng W.-L."/>
            <person name="Kazmierczak K.M."/>
            <person name="Andrzejewski T.M."/>
            <person name="Davidsen T.M."/>
            <person name="Wayne K.J."/>
            <person name="Tettelin H."/>
            <person name="Glass J.I."/>
            <person name="Rusch D."/>
            <person name="Podicherti R."/>
            <person name="Tsui H.-C.T."/>
            <person name="Winkler M.E."/>
        </authorList>
    </citation>
    <scope>NUCLEOTIDE SEQUENCE</scope>
</reference>
<sequence>MFARTMYVELMESFISFDQGHFQYAIIR</sequence>